<dbReference type="PROSITE" id="PS50011">
    <property type="entry name" value="PROTEIN_KINASE_DOM"/>
    <property type="match status" value="1"/>
</dbReference>
<dbReference type="GO" id="GO:0004674">
    <property type="term" value="F:protein serine/threonine kinase activity"/>
    <property type="evidence" value="ECO:0007669"/>
    <property type="project" value="UniProtKB-KW"/>
</dbReference>
<feature type="compositionally biased region" description="Pro residues" evidence="10">
    <location>
        <begin position="540"/>
        <end position="559"/>
    </location>
</feature>
<keyword evidence="5 12" id="KW-0418">Kinase</keyword>
<dbReference type="PROSITE" id="PS00109">
    <property type="entry name" value="PROTEIN_KINASE_TYR"/>
    <property type="match status" value="1"/>
</dbReference>
<evidence type="ECO:0000256" key="4">
    <source>
        <dbReference type="ARBA" id="ARBA00022741"/>
    </source>
</evidence>
<dbReference type="Gene3D" id="3.30.200.20">
    <property type="entry name" value="Phosphorylase Kinase, domain 1"/>
    <property type="match status" value="1"/>
</dbReference>
<dbReference type="Gene3D" id="1.10.510.10">
    <property type="entry name" value="Transferase(Phosphotransferase) domain 1"/>
    <property type="match status" value="1"/>
</dbReference>
<evidence type="ECO:0000256" key="9">
    <source>
        <dbReference type="PROSITE-ProRule" id="PRU10141"/>
    </source>
</evidence>
<feature type="binding site" evidence="9">
    <location>
        <position position="45"/>
    </location>
    <ligand>
        <name>ATP</name>
        <dbReference type="ChEBI" id="CHEBI:30616"/>
    </ligand>
</feature>
<feature type="domain" description="Protein kinase" evidence="11">
    <location>
        <begin position="15"/>
        <end position="279"/>
    </location>
</feature>
<reference evidence="12" key="1">
    <citation type="submission" date="2020-05" db="EMBL/GenBank/DDBJ databases">
        <authorList>
            <person name="Zhu T."/>
            <person name="Keshari N."/>
            <person name="Lu X."/>
        </authorList>
    </citation>
    <scope>NUCLEOTIDE SEQUENCE</scope>
    <source>
        <strain evidence="12">NK1-12</strain>
    </source>
</reference>
<keyword evidence="6 9" id="KW-0067">ATP-binding</keyword>
<evidence type="ECO:0000256" key="3">
    <source>
        <dbReference type="ARBA" id="ARBA00022679"/>
    </source>
</evidence>
<sequence>MQPPIPSGTILQNRYRILSILGQGGFGRTYLAEDSNRYDERCAMKEFIPPQGSQYTLNKARELFQREAAILYQISHPQIPQFRATFEENQRLFLVQDYVEGKTYRALLNERKVYGSTFSEAEALQLLYQLLPVLAHIHTKNIIHRDIAPDNIILRERDNLPVLIDFGVVKEIVTRFQTPETDVPTTVGKLGYAPSEQMQTGRAYPNSDLYSLAVTAVVLMTGREPHELYDDRNLVWNWQRWVPQVHPGLAEVLHRMLSYRPGDRYQSVSEVAQALQALVTPTAIRPEQSVLPQSPALNPVPTPLPAPPARPTPTAANANLSQMKTIPVGRPAPANYTTNYSTQANPKTTPVRPAPTPVIPTHDTSIWENPWAILSVGLGIATVTGIAAWAIVSAILNTTQPAPTVTPSPTPIVETPISTPAPDPSPTLTPDPQPVEYSQPLNLQPNGAATTVEGNLQAHESIVYTFPATQGQTLTATLEGEGVLLSVLTPDRQPADDQADRVLSWKGPLNASGEFAIRLRPVKGIPASNYRLNASLEEPQQPPPEPSPEPSSSPSPSPVQPDFDVQFLNPDPNGSQVSAQTSDVRIKRYLVNVQPDQVLKAEILAGAVTLTIRYPDGRPVENASGVVTWDARIFEGGDYQIDVVATQPTDFTISVAVQGVPSADNSAN</sequence>
<dbReference type="InterPro" id="IPR011009">
    <property type="entry name" value="Kinase-like_dom_sf"/>
</dbReference>
<dbReference type="GO" id="GO:0004713">
    <property type="term" value="F:protein tyrosine kinase activity"/>
    <property type="evidence" value="ECO:0007669"/>
    <property type="project" value="InterPro"/>
</dbReference>
<evidence type="ECO:0000256" key="1">
    <source>
        <dbReference type="ARBA" id="ARBA00012513"/>
    </source>
</evidence>
<evidence type="ECO:0000256" key="10">
    <source>
        <dbReference type="SAM" id="MobiDB-lite"/>
    </source>
</evidence>
<dbReference type="AlphaFoldDB" id="A0AA96WGA9"/>
<dbReference type="EMBL" id="CP053586">
    <property type="protein sequence ID" value="WNZ24878.1"/>
    <property type="molecule type" value="Genomic_DNA"/>
</dbReference>
<evidence type="ECO:0000313" key="12">
    <source>
        <dbReference type="EMBL" id="WNZ24878.1"/>
    </source>
</evidence>
<evidence type="ECO:0000256" key="8">
    <source>
        <dbReference type="ARBA" id="ARBA00048679"/>
    </source>
</evidence>
<comment type="catalytic activity">
    <reaction evidence="8">
        <text>L-seryl-[protein] + ATP = O-phospho-L-seryl-[protein] + ADP + H(+)</text>
        <dbReference type="Rhea" id="RHEA:17989"/>
        <dbReference type="Rhea" id="RHEA-COMP:9863"/>
        <dbReference type="Rhea" id="RHEA-COMP:11604"/>
        <dbReference type="ChEBI" id="CHEBI:15378"/>
        <dbReference type="ChEBI" id="CHEBI:29999"/>
        <dbReference type="ChEBI" id="CHEBI:30616"/>
        <dbReference type="ChEBI" id="CHEBI:83421"/>
        <dbReference type="ChEBI" id="CHEBI:456216"/>
        <dbReference type="EC" id="2.7.11.1"/>
    </reaction>
</comment>
<dbReference type="PANTHER" id="PTHR24363:SF0">
    <property type="entry name" value="SERINE_THREONINE KINASE LIKE DOMAIN CONTAINING 1"/>
    <property type="match status" value="1"/>
</dbReference>
<dbReference type="InterPro" id="IPR000719">
    <property type="entry name" value="Prot_kinase_dom"/>
</dbReference>
<dbReference type="InterPro" id="IPR017441">
    <property type="entry name" value="Protein_kinase_ATP_BS"/>
</dbReference>
<dbReference type="InterPro" id="IPR008266">
    <property type="entry name" value="Tyr_kinase_AS"/>
</dbReference>
<name>A0AA96WGA9_9CYAN</name>
<dbReference type="GO" id="GO:0005524">
    <property type="term" value="F:ATP binding"/>
    <property type="evidence" value="ECO:0007669"/>
    <property type="project" value="UniProtKB-UniRule"/>
</dbReference>
<dbReference type="PANTHER" id="PTHR24363">
    <property type="entry name" value="SERINE/THREONINE PROTEIN KINASE"/>
    <property type="match status" value="1"/>
</dbReference>
<dbReference type="Gene3D" id="2.60.120.380">
    <property type="match status" value="1"/>
</dbReference>
<keyword evidence="4 9" id="KW-0547">Nucleotide-binding</keyword>
<accession>A0AA96WGA9</accession>
<dbReference type="PROSITE" id="PS00107">
    <property type="entry name" value="PROTEIN_KINASE_ATP"/>
    <property type="match status" value="1"/>
</dbReference>
<keyword evidence="2" id="KW-0723">Serine/threonine-protein kinase</keyword>
<dbReference type="Pfam" id="PF00069">
    <property type="entry name" value="Pkinase"/>
    <property type="match status" value="1"/>
</dbReference>
<proteinExistence type="predicted"/>
<feature type="region of interest" description="Disordered" evidence="10">
    <location>
        <begin position="536"/>
        <end position="580"/>
    </location>
</feature>
<dbReference type="EC" id="2.7.11.1" evidence="1"/>
<dbReference type="InterPro" id="IPR020635">
    <property type="entry name" value="Tyr_kinase_cat_dom"/>
</dbReference>
<keyword evidence="3" id="KW-0808">Transferase</keyword>
<organism evidence="12">
    <name type="scientific">Leptolyngbya sp. NK1-12</name>
    <dbReference type="NCBI Taxonomy" id="2547451"/>
    <lineage>
        <taxon>Bacteria</taxon>
        <taxon>Bacillati</taxon>
        <taxon>Cyanobacteriota</taxon>
        <taxon>Cyanophyceae</taxon>
        <taxon>Leptolyngbyales</taxon>
        <taxon>Leptolyngbyaceae</taxon>
        <taxon>Leptolyngbya group</taxon>
        <taxon>Leptolyngbya</taxon>
    </lineage>
</organism>
<evidence type="ECO:0000256" key="6">
    <source>
        <dbReference type="ARBA" id="ARBA00022840"/>
    </source>
</evidence>
<gene>
    <name evidence="12" type="ORF">HJG54_19835</name>
</gene>
<comment type="catalytic activity">
    <reaction evidence="7">
        <text>L-threonyl-[protein] + ATP = O-phospho-L-threonyl-[protein] + ADP + H(+)</text>
        <dbReference type="Rhea" id="RHEA:46608"/>
        <dbReference type="Rhea" id="RHEA-COMP:11060"/>
        <dbReference type="Rhea" id="RHEA-COMP:11605"/>
        <dbReference type="ChEBI" id="CHEBI:15378"/>
        <dbReference type="ChEBI" id="CHEBI:30013"/>
        <dbReference type="ChEBI" id="CHEBI:30616"/>
        <dbReference type="ChEBI" id="CHEBI:61977"/>
        <dbReference type="ChEBI" id="CHEBI:456216"/>
        <dbReference type="EC" id="2.7.11.1"/>
    </reaction>
</comment>
<evidence type="ECO:0000259" key="11">
    <source>
        <dbReference type="PROSITE" id="PS50011"/>
    </source>
</evidence>
<dbReference type="RefSeq" id="WP_316430879.1">
    <property type="nucleotide sequence ID" value="NZ_CP053586.1"/>
</dbReference>
<evidence type="ECO:0000256" key="7">
    <source>
        <dbReference type="ARBA" id="ARBA00047899"/>
    </source>
</evidence>
<protein>
    <recommendedName>
        <fullName evidence="1">non-specific serine/threonine protein kinase</fullName>
        <ecNumber evidence="1">2.7.11.1</ecNumber>
    </recommendedName>
</protein>
<evidence type="ECO:0000256" key="5">
    <source>
        <dbReference type="ARBA" id="ARBA00022777"/>
    </source>
</evidence>
<dbReference type="CDD" id="cd14014">
    <property type="entry name" value="STKc_PknB_like"/>
    <property type="match status" value="1"/>
</dbReference>
<evidence type="ECO:0000256" key="2">
    <source>
        <dbReference type="ARBA" id="ARBA00022527"/>
    </source>
</evidence>
<dbReference type="SUPFAM" id="SSF56112">
    <property type="entry name" value="Protein kinase-like (PK-like)"/>
    <property type="match status" value="1"/>
</dbReference>
<dbReference type="SMART" id="SM00219">
    <property type="entry name" value="TyrKc"/>
    <property type="match status" value="1"/>
</dbReference>